<evidence type="ECO:0000313" key="3">
    <source>
        <dbReference type="Proteomes" id="UP000008983"/>
    </source>
</evidence>
<dbReference type="InParanoid" id="G0R3W0"/>
<feature type="transmembrane region" description="Helical" evidence="1">
    <location>
        <begin position="26"/>
        <end position="57"/>
    </location>
</feature>
<dbReference type="AlphaFoldDB" id="G0R3W0"/>
<evidence type="ECO:0008006" key="4">
    <source>
        <dbReference type="Google" id="ProtNLM"/>
    </source>
</evidence>
<organism evidence="2 3">
    <name type="scientific">Ichthyophthirius multifiliis</name>
    <name type="common">White spot disease agent</name>
    <name type="synonym">Ich</name>
    <dbReference type="NCBI Taxonomy" id="5932"/>
    <lineage>
        <taxon>Eukaryota</taxon>
        <taxon>Sar</taxon>
        <taxon>Alveolata</taxon>
        <taxon>Ciliophora</taxon>
        <taxon>Intramacronucleata</taxon>
        <taxon>Oligohymenophorea</taxon>
        <taxon>Hymenostomatida</taxon>
        <taxon>Ophryoglenina</taxon>
        <taxon>Ichthyophthirius</taxon>
    </lineage>
</organism>
<dbReference type="RefSeq" id="XP_004027181.1">
    <property type="nucleotide sequence ID" value="XM_004027132.1"/>
</dbReference>
<gene>
    <name evidence="2" type="ORF">IMG5_187810</name>
</gene>
<keyword evidence="3" id="KW-1185">Reference proteome</keyword>
<keyword evidence="1" id="KW-0472">Membrane</keyword>
<dbReference type="EMBL" id="GL984314">
    <property type="protein sequence ID" value="EGR27836.1"/>
    <property type="molecule type" value="Genomic_DNA"/>
</dbReference>
<keyword evidence="1" id="KW-0812">Transmembrane</keyword>
<evidence type="ECO:0000313" key="2">
    <source>
        <dbReference type="EMBL" id="EGR27836.1"/>
    </source>
</evidence>
<reference evidence="2 3" key="1">
    <citation type="submission" date="2011-07" db="EMBL/GenBank/DDBJ databases">
        <authorList>
            <person name="Coyne R."/>
            <person name="Brami D."/>
            <person name="Johnson J."/>
            <person name="Hostetler J."/>
            <person name="Hannick L."/>
            <person name="Clark T."/>
            <person name="Cassidy-Hanley D."/>
            <person name="Inman J."/>
        </authorList>
    </citation>
    <scope>NUCLEOTIDE SEQUENCE [LARGE SCALE GENOMIC DNA]</scope>
    <source>
        <strain evidence="2 3">G5</strain>
    </source>
</reference>
<keyword evidence="1" id="KW-1133">Transmembrane helix</keyword>
<dbReference type="GeneID" id="14903909"/>
<sequence length="104" mass="13263">MNFLHRFFFNIFFHFLKDFLNLLKDLLYFFIQFIFQVQIFLFQQIFQALSFTFYYLLYLKQIPHLHKISRILYGFLTFNKIKKLQSFYQKFHFLYFLKTPYNLY</sequence>
<proteinExistence type="predicted"/>
<dbReference type="Proteomes" id="UP000008983">
    <property type="component" value="Unassembled WGS sequence"/>
</dbReference>
<name>G0R3W0_ICHMU</name>
<evidence type="ECO:0000256" key="1">
    <source>
        <dbReference type="SAM" id="Phobius"/>
    </source>
</evidence>
<accession>G0R3W0</accession>
<protein>
    <recommendedName>
        <fullName evidence="4">Transmembrane protein</fullName>
    </recommendedName>
</protein>